<dbReference type="AlphaFoldDB" id="A0A8J3USW7"/>
<gene>
    <name evidence="1" type="ORF">Psi02_78080</name>
</gene>
<name>A0A8J3USW7_9ACTN</name>
<keyword evidence="2" id="KW-1185">Reference proteome</keyword>
<sequence>MTWAALIRHGDYLIEVRLVARPFTADNPDAWASEKAMLTDLASQAYARAASILG</sequence>
<organism evidence="1 2">
    <name type="scientific">Planotetraspora silvatica</name>
    <dbReference type="NCBI Taxonomy" id="234614"/>
    <lineage>
        <taxon>Bacteria</taxon>
        <taxon>Bacillati</taxon>
        <taxon>Actinomycetota</taxon>
        <taxon>Actinomycetes</taxon>
        <taxon>Streptosporangiales</taxon>
        <taxon>Streptosporangiaceae</taxon>
        <taxon>Planotetraspora</taxon>
    </lineage>
</organism>
<comment type="caution">
    <text evidence="1">The sequence shown here is derived from an EMBL/GenBank/DDBJ whole genome shotgun (WGS) entry which is preliminary data.</text>
</comment>
<reference evidence="1" key="1">
    <citation type="submission" date="2021-01" db="EMBL/GenBank/DDBJ databases">
        <title>Whole genome shotgun sequence of Planotetraspora silvatica NBRC 100141.</title>
        <authorList>
            <person name="Komaki H."/>
            <person name="Tamura T."/>
        </authorList>
    </citation>
    <scope>NUCLEOTIDE SEQUENCE</scope>
    <source>
        <strain evidence="1">NBRC 100141</strain>
    </source>
</reference>
<accession>A0A8J3USW7</accession>
<evidence type="ECO:0000313" key="1">
    <source>
        <dbReference type="EMBL" id="GII51384.1"/>
    </source>
</evidence>
<dbReference type="Proteomes" id="UP000644610">
    <property type="component" value="Unassembled WGS sequence"/>
</dbReference>
<dbReference type="EMBL" id="BOOQ01000068">
    <property type="protein sequence ID" value="GII51384.1"/>
    <property type="molecule type" value="Genomic_DNA"/>
</dbReference>
<dbReference type="RefSeq" id="WP_203980872.1">
    <property type="nucleotide sequence ID" value="NZ_BAAAKY010000018.1"/>
</dbReference>
<proteinExistence type="predicted"/>
<protein>
    <submittedName>
        <fullName evidence="1">Uncharacterized protein</fullName>
    </submittedName>
</protein>
<evidence type="ECO:0000313" key="2">
    <source>
        <dbReference type="Proteomes" id="UP000644610"/>
    </source>
</evidence>